<evidence type="ECO:0000256" key="1">
    <source>
        <dbReference type="ARBA" id="ARBA00004651"/>
    </source>
</evidence>
<comment type="subcellular location">
    <subcellularLocation>
        <location evidence="1 7">Cell membrane</location>
        <topology evidence="1 7">Multi-pass membrane protein</topology>
    </subcellularLocation>
</comment>
<dbReference type="Proteomes" id="UP001205890">
    <property type="component" value="Unassembled WGS sequence"/>
</dbReference>
<evidence type="ECO:0000256" key="5">
    <source>
        <dbReference type="ARBA" id="ARBA00022989"/>
    </source>
</evidence>
<dbReference type="Pfam" id="PF00510">
    <property type="entry name" value="COX3"/>
    <property type="match status" value="1"/>
</dbReference>
<evidence type="ECO:0000256" key="3">
    <source>
        <dbReference type="ARBA" id="ARBA00022475"/>
    </source>
</evidence>
<gene>
    <name evidence="10" type="ORF">NK718_20300</name>
</gene>
<sequence>MRQRPVLDVSSLPDFAFGPRSTMWWGTLGFCALEGTGFAIAAGAYLYLAWLNPQWPLSAPPPALTWSSLFTVLLVASAVPNWLVQRAARRQDLRAVRLWMVVMSLIPLALMALRAAEFPALMVRWDVNAYGSIVWLLLGLHTLHLVTDAADTWVLTALMFTGHVVGKRYSDVSDNAFYWNFVVASWLPIYGLLYWAPRLA</sequence>
<dbReference type="PANTHER" id="PTHR11403">
    <property type="entry name" value="CYTOCHROME C OXIDASE SUBUNIT III"/>
    <property type="match status" value="1"/>
</dbReference>
<evidence type="ECO:0000256" key="8">
    <source>
        <dbReference type="SAM" id="Phobius"/>
    </source>
</evidence>
<feature type="transmembrane region" description="Helical" evidence="8">
    <location>
        <begin position="176"/>
        <end position="196"/>
    </location>
</feature>
<dbReference type="PROSITE" id="PS50253">
    <property type="entry name" value="COX3"/>
    <property type="match status" value="1"/>
</dbReference>
<dbReference type="Gene3D" id="1.20.120.80">
    <property type="entry name" value="Cytochrome c oxidase, subunit III, four-helix bundle"/>
    <property type="match status" value="1"/>
</dbReference>
<evidence type="ECO:0000256" key="4">
    <source>
        <dbReference type="ARBA" id="ARBA00022692"/>
    </source>
</evidence>
<dbReference type="InterPro" id="IPR024791">
    <property type="entry name" value="Cyt_c/ubiquinol_Oxase_su3"/>
</dbReference>
<feature type="domain" description="Heme-copper oxidase subunit III family profile" evidence="9">
    <location>
        <begin position="1"/>
        <end position="198"/>
    </location>
</feature>
<feature type="transmembrane region" description="Helical" evidence="8">
    <location>
        <begin position="63"/>
        <end position="84"/>
    </location>
</feature>
<name>A0ABT1LH90_9HYPH</name>
<protein>
    <submittedName>
        <fullName evidence="10">Cytochrome c oxidase subunit 3</fullName>
    </submittedName>
</protein>
<keyword evidence="11" id="KW-1185">Reference proteome</keyword>
<dbReference type="InterPro" id="IPR013833">
    <property type="entry name" value="Cyt_c_oxidase_su3_a-hlx"/>
</dbReference>
<dbReference type="SUPFAM" id="SSF81452">
    <property type="entry name" value="Cytochrome c oxidase subunit III-like"/>
    <property type="match status" value="1"/>
</dbReference>
<evidence type="ECO:0000256" key="2">
    <source>
        <dbReference type="ARBA" id="ARBA00010581"/>
    </source>
</evidence>
<reference evidence="10 11" key="1">
    <citation type="submission" date="2022-07" db="EMBL/GenBank/DDBJ databases">
        <authorList>
            <person name="Li W.-J."/>
            <person name="Deng Q.-Q."/>
        </authorList>
    </citation>
    <scope>NUCLEOTIDE SEQUENCE [LARGE SCALE GENOMIC DNA]</scope>
    <source>
        <strain evidence="10 11">SYSU M60028</strain>
    </source>
</reference>
<accession>A0ABT1LH90</accession>
<evidence type="ECO:0000313" key="11">
    <source>
        <dbReference type="Proteomes" id="UP001205890"/>
    </source>
</evidence>
<dbReference type="InterPro" id="IPR035973">
    <property type="entry name" value="Cyt_c_oxidase_su3-like_sf"/>
</dbReference>
<comment type="caution">
    <text evidence="10">The sequence shown here is derived from an EMBL/GenBank/DDBJ whole genome shotgun (WGS) entry which is preliminary data.</text>
</comment>
<dbReference type="EMBL" id="JANCLU010000029">
    <property type="protein sequence ID" value="MCP8940875.1"/>
    <property type="molecule type" value="Genomic_DNA"/>
</dbReference>
<evidence type="ECO:0000259" key="9">
    <source>
        <dbReference type="PROSITE" id="PS50253"/>
    </source>
</evidence>
<feature type="transmembrane region" description="Helical" evidence="8">
    <location>
        <begin position="28"/>
        <end position="51"/>
    </location>
</feature>
<organism evidence="10 11">
    <name type="scientific">Alsobacter ponti</name>
    <dbReference type="NCBI Taxonomy" id="2962936"/>
    <lineage>
        <taxon>Bacteria</taxon>
        <taxon>Pseudomonadati</taxon>
        <taxon>Pseudomonadota</taxon>
        <taxon>Alphaproteobacteria</taxon>
        <taxon>Hyphomicrobiales</taxon>
        <taxon>Alsobacteraceae</taxon>
        <taxon>Alsobacter</taxon>
    </lineage>
</organism>
<proteinExistence type="inferred from homology"/>
<keyword evidence="6 8" id="KW-0472">Membrane</keyword>
<feature type="transmembrane region" description="Helical" evidence="8">
    <location>
        <begin position="127"/>
        <end position="146"/>
    </location>
</feature>
<keyword evidence="5 8" id="KW-1133">Transmembrane helix</keyword>
<evidence type="ECO:0000313" key="10">
    <source>
        <dbReference type="EMBL" id="MCP8940875.1"/>
    </source>
</evidence>
<feature type="transmembrane region" description="Helical" evidence="8">
    <location>
        <begin position="96"/>
        <end position="115"/>
    </location>
</feature>
<keyword evidence="3" id="KW-1003">Cell membrane</keyword>
<dbReference type="InterPro" id="IPR000298">
    <property type="entry name" value="Cyt_c_oxidase-like_su3"/>
</dbReference>
<evidence type="ECO:0000256" key="7">
    <source>
        <dbReference type="RuleBase" id="RU003376"/>
    </source>
</evidence>
<comment type="similarity">
    <text evidence="2 7">Belongs to the cytochrome c oxidase subunit 3 family.</text>
</comment>
<dbReference type="RefSeq" id="WP_254746127.1">
    <property type="nucleotide sequence ID" value="NZ_JANCLU010000029.1"/>
</dbReference>
<evidence type="ECO:0000256" key="6">
    <source>
        <dbReference type="ARBA" id="ARBA00023136"/>
    </source>
</evidence>
<keyword evidence="4 7" id="KW-0812">Transmembrane</keyword>
<dbReference type="PANTHER" id="PTHR11403:SF2">
    <property type="entry name" value="CYTOCHROME BO(3) UBIQUINOL OXIDASE SUBUNIT 3"/>
    <property type="match status" value="1"/>
</dbReference>